<evidence type="ECO:0000313" key="3">
    <source>
        <dbReference type="RefSeq" id="XP_017026558.1"/>
    </source>
</evidence>
<keyword evidence="2" id="KW-1185">Reference proteome</keyword>
<feature type="compositionally biased region" description="Polar residues" evidence="1">
    <location>
        <begin position="63"/>
        <end position="74"/>
    </location>
</feature>
<dbReference type="Proteomes" id="UP001652661">
    <property type="component" value="Chromosome 3R"/>
</dbReference>
<feature type="region of interest" description="Disordered" evidence="1">
    <location>
        <begin position="45"/>
        <end position="74"/>
    </location>
</feature>
<sequence>MPVINTCEMYPRRRATEFYRTPRPRTSIQSTLAEHPRDKLIPGHIQQRYPSPQFPRILPPRTPSTANMRNSYFS</sequence>
<dbReference type="OrthoDB" id="8046853at2759"/>
<evidence type="ECO:0000256" key="1">
    <source>
        <dbReference type="SAM" id="MobiDB-lite"/>
    </source>
</evidence>
<accession>A0A6P4IVY9</accession>
<protein>
    <submittedName>
        <fullName evidence="3">Uncharacterized protein</fullName>
    </submittedName>
</protein>
<gene>
    <name evidence="3" type="primary">LOC108077653</name>
</gene>
<dbReference type="AlphaFoldDB" id="A0A6P4IVY9"/>
<organism evidence="2 3">
    <name type="scientific">Drosophila kikkawai</name>
    <name type="common">Fruit fly</name>
    <dbReference type="NCBI Taxonomy" id="30033"/>
    <lineage>
        <taxon>Eukaryota</taxon>
        <taxon>Metazoa</taxon>
        <taxon>Ecdysozoa</taxon>
        <taxon>Arthropoda</taxon>
        <taxon>Hexapoda</taxon>
        <taxon>Insecta</taxon>
        <taxon>Pterygota</taxon>
        <taxon>Neoptera</taxon>
        <taxon>Endopterygota</taxon>
        <taxon>Diptera</taxon>
        <taxon>Brachycera</taxon>
        <taxon>Muscomorpha</taxon>
        <taxon>Ephydroidea</taxon>
        <taxon>Drosophilidae</taxon>
        <taxon>Drosophila</taxon>
        <taxon>Sophophora</taxon>
    </lineage>
</organism>
<dbReference type="RefSeq" id="XP_017026558.1">
    <property type="nucleotide sequence ID" value="XM_017171069.3"/>
</dbReference>
<reference evidence="3" key="1">
    <citation type="submission" date="2025-08" db="UniProtKB">
        <authorList>
            <consortium name="RefSeq"/>
        </authorList>
    </citation>
    <scope>IDENTIFICATION</scope>
    <source>
        <strain evidence="3">14028-0561.14</strain>
        <tissue evidence="3">Whole fly</tissue>
    </source>
</reference>
<evidence type="ECO:0000313" key="2">
    <source>
        <dbReference type="Proteomes" id="UP001652661"/>
    </source>
</evidence>
<proteinExistence type="predicted"/>
<dbReference type="OMA" id="TCERYPH"/>
<dbReference type="GeneID" id="108077653"/>
<name>A0A6P4IVY9_DROKI</name>